<dbReference type="OrthoDB" id="9798842at2"/>
<evidence type="ECO:0000313" key="4">
    <source>
        <dbReference type="EMBL" id="RCW82381.1"/>
    </source>
</evidence>
<name>A0A368YQ82_9HYPH</name>
<evidence type="ECO:0000313" key="5">
    <source>
        <dbReference type="Proteomes" id="UP000253324"/>
    </source>
</evidence>
<comment type="subcellular location">
    <subcellularLocation>
        <location evidence="3">Cytoplasm</location>
    </subcellularLocation>
</comment>
<evidence type="ECO:0000256" key="2">
    <source>
        <dbReference type="ARBA" id="ARBA00023186"/>
    </source>
</evidence>
<dbReference type="AlphaFoldDB" id="A0A368YQ82"/>
<accession>A0A368YQ82</accession>
<gene>
    <name evidence="3" type="primary">ureD</name>
    <name evidence="4" type="ORF">C7476_108196</name>
</gene>
<dbReference type="GO" id="GO:0005737">
    <property type="term" value="C:cytoplasm"/>
    <property type="evidence" value="ECO:0007669"/>
    <property type="project" value="UniProtKB-SubCell"/>
</dbReference>
<keyword evidence="5" id="KW-1185">Reference proteome</keyword>
<dbReference type="HAMAP" id="MF_01384">
    <property type="entry name" value="UreD"/>
    <property type="match status" value="1"/>
</dbReference>
<comment type="function">
    <text evidence="3">Required for maturation of urease via the functional incorporation of the urease nickel metallocenter.</text>
</comment>
<evidence type="ECO:0000256" key="1">
    <source>
        <dbReference type="ARBA" id="ARBA00007177"/>
    </source>
</evidence>
<comment type="subunit">
    <text evidence="3">UreD, UreF and UreG form a complex that acts as a GTP-hydrolysis-dependent molecular chaperone, activating the urease apoprotein by helping to assemble the nickel containing metallocenter of UreC. The UreE protein probably delivers the nickel.</text>
</comment>
<evidence type="ECO:0000256" key="3">
    <source>
        <dbReference type="HAMAP-Rule" id="MF_01384"/>
    </source>
</evidence>
<dbReference type="GO" id="GO:0016151">
    <property type="term" value="F:nickel cation binding"/>
    <property type="evidence" value="ECO:0007669"/>
    <property type="project" value="UniProtKB-UniRule"/>
</dbReference>
<dbReference type="Pfam" id="PF01774">
    <property type="entry name" value="UreD"/>
    <property type="match status" value="1"/>
</dbReference>
<organism evidence="4 5">
    <name type="scientific">Phyllobacterium bourgognense</name>
    <dbReference type="NCBI Taxonomy" id="314236"/>
    <lineage>
        <taxon>Bacteria</taxon>
        <taxon>Pseudomonadati</taxon>
        <taxon>Pseudomonadota</taxon>
        <taxon>Alphaproteobacteria</taxon>
        <taxon>Hyphomicrobiales</taxon>
        <taxon>Phyllobacteriaceae</taxon>
        <taxon>Phyllobacterium</taxon>
    </lineage>
</organism>
<proteinExistence type="inferred from homology"/>
<comment type="similarity">
    <text evidence="1 3">Belongs to the UreD family.</text>
</comment>
<dbReference type="InterPro" id="IPR002669">
    <property type="entry name" value="UreD"/>
</dbReference>
<keyword evidence="2 3" id="KW-0143">Chaperone</keyword>
<reference evidence="4 5" key="1">
    <citation type="submission" date="2018-07" db="EMBL/GenBank/DDBJ databases">
        <title>Genomic Encyclopedia of Type Strains, Phase III (KMG-III): the genomes of soil and plant-associated and newly described type strains.</title>
        <authorList>
            <person name="Whitman W."/>
        </authorList>
    </citation>
    <scope>NUCLEOTIDE SEQUENCE [LARGE SCALE GENOMIC DNA]</scope>
    <source>
        <strain evidence="4 5">31-25a</strain>
    </source>
</reference>
<dbReference type="EMBL" id="QPJM01000008">
    <property type="protein sequence ID" value="RCW82381.1"/>
    <property type="molecule type" value="Genomic_DNA"/>
</dbReference>
<dbReference type="PANTHER" id="PTHR33643">
    <property type="entry name" value="UREASE ACCESSORY PROTEIN D"/>
    <property type="match status" value="1"/>
</dbReference>
<sequence length="274" mass="29877">MTGWCAELELWFEKSHGLTRLVRRRHVGPLAVQRPFYPEADGSAHVYLLHPPGGVAGGDQLAINCHLGPRACTVLTTPGATKFYRSQAGLSTQHTTINVGVGAICEYLPQETILFDGADVSINTRISLAADAIYLGWEFFSFGRPACGERFLTGSARQRLEIARDGSPIWFEQLRVSGTAARLLDEPFAFAGQPIVGTMVYAGPMIENAVGKMRETLGHAARHVFAVTQLERVIVCRYLGNRMSEGKALFLHAWDALREGGIGKGAAVPRIWAT</sequence>
<protein>
    <recommendedName>
        <fullName evidence="3">Urease accessory protein UreD</fullName>
    </recommendedName>
</protein>
<dbReference type="Proteomes" id="UP000253324">
    <property type="component" value="Unassembled WGS sequence"/>
</dbReference>
<keyword evidence="3" id="KW-0963">Cytoplasm</keyword>
<dbReference type="PANTHER" id="PTHR33643:SF1">
    <property type="entry name" value="UREASE ACCESSORY PROTEIN D"/>
    <property type="match status" value="1"/>
</dbReference>
<keyword evidence="3" id="KW-0996">Nickel insertion</keyword>
<comment type="caution">
    <text evidence="4">The sequence shown here is derived from an EMBL/GenBank/DDBJ whole genome shotgun (WGS) entry which is preliminary data.</text>
</comment>